<evidence type="ECO:0000256" key="1">
    <source>
        <dbReference type="SAM" id="MobiDB-lite"/>
    </source>
</evidence>
<organism evidence="2 3">
    <name type="scientific">Setaria viridis</name>
    <name type="common">Green bristlegrass</name>
    <name type="synonym">Setaria italica subsp. viridis</name>
    <dbReference type="NCBI Taxonomy" id="4556"/>
    <lineage>
        <taxon>Eukaryota</taxon>
        <taxon>Viridiplantae</taxon>
        <taxon>Streptophyta</taxon>
        <taxon>Embryophyta</taxon>
        <taxon>Tracheophyta</taxon>
        <taxon>Spermatophyta</taxon>
        <taxon>Magnoliopsida</taxon>
        <taxon>Liliopsida</taxon>
        <taxon>Poales</taxon>
        <taxon>Poaceae</taxon>
        <taxon>PACMAD clade</taxon>
        <taxon>Panicoideae</taxon>
        <taxon>Panicodae</taxon>
        <taxon>Paniceae</taxon>
        <taxon>Cenchrinae</taxon>
        <taxon>Setaria</taxon>
    </lineage>
</organism>
<name>A0A4U6U593_SETVI</name>
<dbReference type="EMBL" id="CM016557">
    <property type="protein sequence ID" value="TKW10102.1"/>
    <property type="molecule type" value="Genomic_DNA"/>
</dbReference>
<dbReference type="AlphaFoldDB" id="A0A4U6U593"/>
<evidence type="ECO:0000313" key="2">
    <source>
        <dbReference type="EMBL" id="TKW10102.1"/>
    </source>
</evidence>
<accession>A0A4U6U593</accession>
<keyword evidence="3" id="KW-1185">Reference proteome</keyword>
<dbReference type="Proteomes" id="UP000298652">
    <property type="component" value="Chromosome 6"/>
</dbReference>
<sequence length="54" mass="6362">MRAEHQEKSATNVFLGAPNSHENHAGRHEKQHDQMTNFIFMCSYRHENGHFHES</sequence>
<feature type="region of interest" description="Disordered" evidence="1">
    <location>
        <begin position="1"/>
        <end position="31"/>
    </location>
</feature>
<reference evidence="2" key="1">
    <citation type="submission" date="2019-03" db="EMBL/GenBank/DDBJ databases">
        <title>WGS assembly of Setaria viridis.</title>
        <authorList>
            <person name="Huang P."/>
            <person name="Jenkins J."/>
            <person name="Grimwood J."/>
            <person name="Barry K."/>
            <person name="Healey A."/>
            <person name="Mamidi S."/>
            <person name="Sreedasyam A."/>
            <person name="Shu S."/>
            <person name="Feldman M."/>
            <person name="Wu J."/>
            <person name="Yu Y."/>
            <person name="Chen C."/>
            <person name="Johnson J."/>
            <person name="Rokhsar D."/>
            <person name="Baxter I."/>
            <person name="Schmutz J."/>
            <person name="Brutnell T."/>
            <person name="Kellogg E."/>
        </authorList>
    </citation>
    <scope>NUCLEOTIDE SEQUENCE [LARGE SCALE GENOMIC DNA]</scope>
</reference>
<protein>
    <submittedName>
        <fullName evidence="2">Uncharacterized protein</fullName>
    </submittedName>
</protein>
<feature type="compositionally biased region" description="Basic and acidic residues" evidence="1">
    <location>
        <begin position="21"/>
        <end position="31"/>
    </location>
</feature>
<dbReference type="Gramene" id="TKW10102">
    <property type="protein sequence ID" value="TKW10102"/>
    <property type="gene ID" value="SEVIR_6G140066v2"/>
</dbReference>
<proteinExistence type="predicted"/>
<evidence type="ECO:0000313" key="3">
    <source>
        <dbReference type="Proteomes" id="UP000298652"/>
    </source>
</evidence>
<gene>
    <name evidence="2" type="ORF">SEVIR_6G140066v2</name>
</gene>